<evidence type="ECO:0000313" key="1">
    <source>
        <dbReference type="EMBL" id="MBB6068885.1"/>
    </source>
</evidence>
<proteinExistence type="predicted"/>
<dbReference type="EMBL" id="JACHIA010000001">
    <property type="protein sequence ID" value="MBB6068885.1"/>
    <property type="molecule type" value="Genomic_DNA"/>
</dbReference>
<comment type="caution">
    <text evidence="1">The sequence shown here is derived from an EMBL/GenBank/DDBJ whole genome shotgun (WGS) entry which is preliminary data.</text>
</comment>
<keyword evidence="2" id="KW-1185">Reference proteome</keyword>
<gene>
    <name evidence="1" type="ORF">HNQ61_000496</name>
</gene>
<dbReference type="RefSeq" id="WP_170031346.1">
    <property type="nucleotide sequence ID" value="NZ_JABDTL010000001.1"/>
</dbReference>
<name>A0A841GVK8_9BACT</name>
<evidence type="ECO:0000313" key="2">
    <source>
        <dbReference type="Proteomes" id="UP000582837"/>
    </source>
</evidence>
<accession>A0A841GVK8</accession>
<dbReference type="AlphaFoldDB" id="A0A841GVK8"/>
<dbReference type="Proteomes" id="UP000582837">
    <property type="component" value="Unassembled WGS sequence"/>
</dbReference>
<reference evidence="1 2" key="1">
    <citation type="submission" date="2020-08" db="EMBL/GenBank/DDBJ databases">
        <title>Genomic Encyclopedia of Type Strains, Phase IV (KMG-IV): sequencing the most valuable type-strain genomes for metagenomic binning, comparative biology and taxonomic classification.</title>
        <authorList>
            <person name="Goeker M."/>
        </authorList>
    </citation>
    <scope>NUCLEOTIDE SEQUENCE [LARGE SCALE GENOMIC DNA]</scope>
    <source>
        <strain evidence="1 2">DSM 29007</strain>
    </source>
</reference>
<protein>
    <submittedName>
        <fullName evidence="1">Uncharacterized protein</fullName>
    </submittedName>
</protein>
<sequence>MNTAAAAFTVSLEFSAVRSAARLDLRLEFRERVFACMSHEEFVHPWQYEQHGPVPRLSPPWERYAFPVLKVHDSRWLASFSDSQILDVELPEVIHYRFVTLDHTADVLASGEVHASWVPVDR</sequence>
<organism evidence="1 2">
    <name type="scientific">Longimicrobium terrae</name>
    <dbReference type="NCBI Taxonomy" id="1639882"/>
    <lineage>
        <taxon>Bacteria</taxon>
        <taxon>Pseudomonadati</taxon>
        <taxon>Gemmatimonadota</taxon>
        <taxon>Longimicrobiia</taxon>
        <taxon>Longimicrobiales</taxon>
        <taxon>Longimicrobiaceae</taxon>
        <taxon>Longimicrobium</taxon>
    </lineage>
</organism>